<dbReference type="PANTHER" id="PTHR39638:SF2">
    <property type="entry name" value="YCF35"/>
    <property type="match status" value="1"/>
</dbReference>
<comment type="caution">
    <text evidence="1">The sequence shown here is derived from an EMBL/GenBank/DDBJ whole genome shotgun (WGS) entry which is preliminary data.</text>
</comment>
<gene>
    <name evidence="1" type="ORF">ETD83_19225</name>
</gene>
<dbReference type="Proteomes" id="UP000309174">
    <property type="component" value="Unassembled WGS sequence"/>
</dbReference>
<dbReference type="Pfam" id="PF06868">
    <property type="entry name" value="DUF1257"/>
    <property type="match status" value="1"/>
</dbReference>
<dbReference type="EMBL" id="VCKW01000093">
    <property type="protein sequence ID" value="TMQ98449.1"/>
    <property type="molecule type" value="Genomic_DNA"/>
</dbReference>
<sequence length="135" mass="15303">MSHFTRVRTTLRDAGLLAKALAAVGFSSVETHDEPQTLYGYQGDARPERAEVIVRRRHVGRLSNDLGFRRRPDGTFEAVISGYDRSRFDQAWLAGLNRAYGHAAALRYAEDNGYEIDSDEVGENGERRLVLRRYT</sequence>
<keyword evidence="2" id="KW-1185">Reference proteome</keyword>
<dbReference type="PANTHER" id="PTHR39638">
    <property type="entry name" value="YCF35"/>
    <property type="match status" value="1"/>
</dbReference>
<proteinExistence type="predicted"/>
<dbReference type="OrthoDB" id="163953at2"/>
<reference evidence="1 2" key="1">
    <citation type="submission" date="2019-05" db="EMBL/GenBank/DDBJ databases">
        <title>Draft genome sequence of Actinomadura sp. 14C53.</title>
        <authorList>
            <person name="Saricaoglu S."/>
            <person name="Isik K."/>
        </authorList>
    </citation>
    <scope>NUCLEOTIDE SEQUENCE [LARGE SCALE GENOMIC DNA]</scope>
    <source>
        <strain evidence="1 2">14C53</strain>
    </source>
</reference>
<name>A0A5C4J9Y4_9ACTN</name>
<accession>A0A5C4J9Y4</accession>
<protein>
    <submittedName>
        <fullName evidence="1">DUF1257 domain-containing protein</fullName>
    </submittedName>
</protein>
<dbReference type="AlphaFoldDB" id="A0A5C4J9Y4"/>
<organism evidence="1 2">
    <name type="scientific">Actinomadura soli</name>
    <dbReference type="NCBI Taxonomy" id="2508997"/>
    <lineage>
        <taxon>Bacteria</taxon>
        <taxon>Bacillati</taxon>
        <taxon>Actinomycetota</taxon>
        <taxon>Actinomycetes</taxon>
        <taxon>Streptosporangiales</taxon>
        <taxon>Thermomonosporaceae</taxon>
        <taxon>Actinomadura</taxon>
    </lineage>
</organism>
<evidence type="ECO:0000313" key="1">
    <source>
        <dbReference type="EMBL" id="TMQ98449.1"/>
    </source>
</evidence>
<dbReference type="InterPro" id="IPR009666">
    <property type="entry name" value="Uncharacterised_Ycf35"/>
</dbReference>
<dbReference type="RefSeq" id="WP_138646517.1">
    <property type="nucleotide sequence ID" value="NZ_VCKW01000093.1"/>
</dbReference>
<evidence type="ECO:0000313" key="2">
    <source>
        <dbReference type="Proteomes" id="UP000309174"/>
    </source>
</evidence>